<dbReference type="PANTHER" id="PTHR43162:SF1">
    <property type="entry name" value="PRESTALK A DIFFERENTIATION PROTEIN A"/>
    <property type="match status" value="1"/>
</dbReference>
<feature type="compositionally biased region" description="Low complexity" evidence="1">
    <location>
        <begin position="1"/>
        <end position="13"/>
    </location>
</feature>
<dbReference type="Pfam" id="PF05368">
    <property type="entry name" value="NmrA"/>
    <property type="match status" value="1"/>
</dbReference>
<keyword evidence="5" id="KW-1185">Reference proteome</keyword>
<evidence type="ECO:0000259" key="2">
    <source>
        <dbReference type="Pfam" id="PF01370"/>
    </source>
</evidence>
<dbReference type="InterPro" id="IPR036291">
    <property type="entry name" value="NAD(P)-bd_dom_sf"/>
</dbReference>
<dbReference type="Gene3D" id="3.90.25.10">
    <property type="entry name" value="UDP-galactose 4-epimerase, domain 1"/>
    <property type="match status" value="1"/>
</dbReference>
<dbReference type="InterPro" id="IPR008030">
    <property type="entry name" value="NmrA-like"/>
</dbReference>
<dbReference type="PANTHER" id="PTHR43162">
    <property type="match status" value="1"/>
</dbReference>
<feature type="domain" description="NmrA-like" evidence="3">
    <location>
        <begin position="123"/>
        <end position="251"/>
    </location>
</feature>
<dbReference type="RefSeq" id="WP_184787228.1">
    <property type="nucleotide sequence ID" value="NZ_BONT01000045.1"/>
</dbReference>
<protein>
    <submittedName>
        <fullName evidence="4">Uncharacterized protein YbjT (DUF2867 family)</fullName>
    </submittedName>
</protein>
<evidence type="ECO:0000256" key="1">
    <source>
        <dbReference type="SAM" id="MobiDB-lite"/>
    </source>
</evidence>
<proteinExistence type="predicted"/>
<evidence type="ECO:0000259" key="3">
    <source>
        <dbReference type="Pfam" id="PF05368"/>
    </source>
</evidence>
<dbReference type="InterPro" id="IPR001509">
    <property type="entry name" value="Epimerase_deHydtase"/>
</dbReference>
<dbReference type="EMBL" id="JACHGT010000004">
    <property type="protein sequence ID" value="MBB6034368.1"/>
    <property type="molecule type" value="Genomic_DNA"/>
</dbReference>
<evidence type="ECO:0000313" key="5">
    <source>
        <dbReference type="Proteomes" id="UP000548476"/>
    </source>
</evidence>
<feature type="region of interest" description="Disordered" evidence="1">
    <location>
        <begin position="1"/>
        <end position="23"/>
    </location>
</feature>
<gene>
    <name evidence="4" type="ORF">HNR73_002218</name>
</gene>
<dbReference type="Proteomes" id="UP000548476">
    <property type="component" value="Unassembled WGS sequence"/>
</dbReference>
<evidence type="ECO:0000313" key="4">
    <source>
        <dbReference type="EMBL" id="MBB6034368.1"/>
    </source>
</evidence>
<dbReference type="Pfam" id="PF01370">
    <property type="entry name" value="Epimerase"/>
    <property type="match status" value="1"/>
</dbReference>
<dbReference type="SUPFAM" id="SSF51735">
    <property type="entry name" value="NAD(P)-binding Rossmann-fold domains"/>
    <property type="match status" value="1"/>
</dbReference>
<sequence>MTENTNTTATTTAPILVTGGTGKTGRRVADRLTALGREVRIGSRSAEIPFDWDDRSTWDAAVAGVSAIYLAYAPDAGFPGAAEIIGSFAEKAVAAGVTRIVLLTGRGEAGAEVTEKVVAAIPGIELTIVRAAVFAQNFSEGFLADSVQAGVLAFPAGQVAEPFIDVDDIADVAVAALTDERHIGELYELTGPRLVTFTEAAAEIAAAIGRHVEYVPLTVEEFRAGMIEHGVPADAAGQLAELMREIMDGHNAHLADGVRRALGREARDFADYVRGADAAGAWG</sequence>
<feature type="domain" description="NAD-dependent epimerase/dehydratase" evidence="2">
    <location>
        <begin position="15"/>
        <end position="93"/>
    </location>
</feature>
<dbReference type="InterPro" id="IPR051604">
    <property type="entry name" value="Ergot_Alk_Oxidoreductase"/>
</dbReference>
<reference evidence="4 5" key="1">
    <citation type="submission" date="2020-08" db="EMBL/GenBank/DDBJ databases">
        <title>Genomic Encyclopedia of Type Strains, Phase IV (KMG-IV): sequencing the most valuable type-strain genomes for metagenomic binning, comparative biology and taxonomic classification.</title>
        <authorList>
            <person name="Goeker M."/>
        </authorList>
    </citation>
    <scope>NUCLEOTIDE SEQUENCE [LARGE SCALE GENOMIC DNA]</scope>
    <source>
        <strain evidence="4 5">YIM 65646</strain>
    </source>
</reference>
<name>A0A841FKM0_9ACTN</name>
<comment type="caution">
    <text evidence="4">The sequence shown here is derived from an EMBL/GenBank/DDBJ whole genome shotgun (WGS) entry which is preliminary data.</text>
</comment>
<accession>A0A841FKM0</accession>
<dbReference type="AlphaFoldDB" id="A0A841FKM0"/>
<dbReference type="Gene3D" id="3.40.50.720">
    <property type="entry name" value="NAD(P)-binding Rossmann-like Domain"/>
    <property type="match status" value="1"/>
</dbReference>
<organism evidence="4 5">
    <name type="scientific">Phytomonospora endophytica</name>
    <dbReference type="NCBI Taxonomy" id="714109"/>
    <lineage>
        <taxon>Bacteria</taxon>
        <taxon>Bacillati</taxon>
        <taxon>Actinomycetota</taxon>
        <taxon>Actinomycetes</taxon>
        <taxon>Micromonosporales</taxon>
        <taxon>Micromonosporaceae</taxon>
        <taxon>Phytomonospora</taxon>
    </lineage>
</organism>